<protein>
    <submittedName>
        <fullName evidence="2">Uncharacterized protein</fullName>
    </submittedName>
</protein>
<proteinExistence type="predicted"/>
<organism evidence="2 3">
    <name type="scientific">Electrophorus voltai</name>
    <dbReference type="NCBI Taxonomy" id="2609070"/>
    <lineage>
        <taxon>Eukaryota</taxon>
        <taxon>Metazoa</taxon>
        <taxon>Chordata</taxon>
        <taxon>Craniata</taxon>
        <taxon>Vertebrata</taxon>
        <taxon>Euteleostomi</taxon>
        <taxon>Actinopterygii</taxon>
        <taxon>Neopterygii</taxon>
        <taxon>Teleostei</taxon>
        <taxon>Ostariophysi</taxon>
        <taxon>Gymnotiformes</taxon>
        <taxon>Gymnotoidei</taxon>
        <taxon>Gymnotidae</taxon>
        <taxon>Electrophorus</taxon>
    </lineage>
</organism>
<feature type="compositionally biased region" description="Polar residues" evidence="1">
    <location>
        <begin position="1"/>
        <end position="12"/>
    </location>
</feature>
<sequence length="200" mass="22033">MLMSSWREQSGQKPRRARADGRGQSCADTKQRLGIKAALANSLAPSETEGQASDPQSAPEGPTCPHKGPDGGAGFALETFADGVEILGAIFLPGNRVIEHPSNGEEAGKFLFEVVPGAFVKEPWLRSAVKVTEDSRVELPNQANGYSLKLRYHDRYALKLRYHDRYALKLRYHDRYALKLRSSEGAPVSPLVCTVRFVHD</sequence>
<evidence type="ECO:0000313" key="3">
    <source>
        <dbReference type="Proteomes" id="UP001239994"/>
    </source>
</evidence>
<keyword evidence="3" id="KW-1185">Reference proteome</keyword>
<name>A0AAD8YV40_9TELE</name>
<evidence type="ECO:0000313" key="2">
    <source>
        <dbReference type="EMBL" id="KAK1787462.1"/>
    </source>
</evidence>
<gene>
    <name evidence="2" type="ORF">P4O66_002938</name>
</gene>
<feature type="compositionally biased region" description="Polar residues" evidence="1">
    <location>
        <begin position="43"/>
        <end position="56"/>
    </location>
</feature>
<comment type="caution">
    <text evidence="2">The sequence shown here is derived from an EMBL/GenBank/DDBJ whole genome shotgun (WGS) entry which is preliminary data.</text>
</comment>
<reference evidence="2" key="1">
    <citation type="submission" date="2023-03" db="EMBL/GenBank/DDBJ databases">
        <title>Electrophorus voltai genome.</title>
        <authorList>
            <person name="Bian C."/>
        </authorList>
    </citation>
    <scope>NUCLEOTIDE SEQUENCE</scope>
    <source>
        <strain evidence="2">CB-2022</strain>
        <tissue evidence="2">Muscle</tissue>
    </source>
</reference>
<feature type="region of interest" description="Disordered" evidence="1">
    <location>
        <begin position="1"/>
        <end position="72"/>
    </location>
</feature>
<dbReference type="Proteomes" id="UP001239994">
    <property type="component" value="Unassembled WGS sequence"/>
</dbReference>
<dbReference type="AlphaFoldDB" id="A0AAD8YV40"/>
<dbReference type="EMBL" id="JAROKS010000023">
    <property type="protein sequence ID" value="KAK1787462.1"/>
    <property type="molecule type" value="Genomic_DNA"/>
</dbReference>
<accession>A0AAD8YV40</accession>
<evidence type="ECO:0000256" key="1">
    <source>
        <dbReference type="SAM" id="MobiDB-lite"/>
    </source>
</evidence>